<accession>A0ABP9SG60</accession>
<gene>
    <name evidence="2" type="ORF">GCM10023322_63150</name>
</gene>
<sequence>MRHAYLKAGGTAWKQIHSPRTSKTRASAASSGHVPYATPGQGGVGLRPLPPQPEREATLRRISAATRPLQLNVGGVQVRVTAISGTASPRTATSDPLTLTQSLTAGTPVSVWDPPVPGL</sequence>
<keyword evidence="3" id="KW-1185">Reference proteome</keyword>
<dbReference type="Proteomes" id="UP001501570">
    <property type="component" value="Unassembled WGS sequence"/>
</dbReference>
<protein>
    <submittedName>
        <fullName evidence="2">Uncharacterized protein</fullName>
    </submittedName>
</protein>
<proteinExistence type="predicted"/>
<evidence type="ECO:0000313" key="2">
    <source>
        <dbReference type="EMBL" id="GAA5195762.1"/>
    </source>
</evidence>
<evidence type="ECO:0000313" key="3">
    <source>
        <dbReference type="Proteomes" id="UP001501570"/>
    </source>
</evidence>
<name>A0ABP9SG60_9ACTN</name>
<evidence type="ECO:0000256" key="1">
    <source>
        <dbReference type="SAM" id="MobiDB-lite"/>
    </source>
</evidence>
<dbReference type="EMBL" id="BAABJQ010000024">
    <property type="protein sequence ID" value="GAA5195762.1"/>
    <property type="molecule type" value="Genomic_DNA"/>
</dbReference>
<reference evidence="3" key="1">
    <citation type="journal article" date="2019" name="Int. J. Syst. Evol. Microbiol.">
        <title>The Global Catalogue of Microorganisms (GCM) 10K type strain sequencing project: providing services to taxonomists for standard genome sequencing and annotation.</title>
        <authorList>
            <consortium name="The Broad Institute Genomics Platform"/>
            <consortium name="The Broad Institute Genome Sequencing Center for Infectious Disease"/>
            <person name="Wu L."/>
            <person name="Ma J."/>
        </authorList>
    </citation>
    <scope>NUCLEOTIDE SEQUENCE [LARGE SCALE GENOMIC DNA]</scope>
    <source>
        <strain evidence="3">JCM 18304</strain>
    </source>
</reference>
<organism evidence="2 3">
    <name type="scientific">Rugosimonospora acidiphila</name>
    <dbReference type="NCBI Taxonomy" id="556531"/>
    <lineage>
        <taxon>Bacteria</taxon>
        <taxon>Bacillati</taxon>
        <taxon>Actinomycetota</taxon>
        <taxon>Actinomycetes</taxon>
        <taxon>Micromonosporales</taxon>
        <taxon>Micromonosporaceae</taxon>
        <taxon>Rugosimonospora</taxon>
    </lineage>
</organism>
<feature type="region of interest" description="Disordered" evidence="1">
    <location>
        <begin position="1"/>
        <end position="53"/>
    </location>
</feature>
<comment type="caution">
    <text evidence="2">The sequence shown here is derived from an EMBL/GenBank/DDBJ whole genome shotgun (WGS) entry which is preliminary data.</text>
</comment>